<gene>
    <name evidence="2" type="ORF">PCOR1329_LOCUS54948</name>
</gene>
<evidence type="ECO:0000313" key="2">
    <source>
        <dbReference type="EMBL" id="CAK0868208.1"/>
    </source>
</evidence>
<name>A0ABN9V5T7_9DINO</name>
<comment type="caution">
    <text evidence="2">The sequence shown here is derived from an EMBL/GenBank/DDBJ whole genome shotgun (WGS) entry which is preliminary data.</text>
</comment>
<accession>A0ABN9V5T7</accession>
<dbReference type="Proteomes" id="UP001189429">
    <property type="component" value="Unassembled WGS sequence"/>
</dbReference>
<keyword evidence="3" id="KW-1185">Reference proteome</keyword>
<proteinExistence type="predicted"/>
<organism evidence="2 3">
    <name type="scientific">Prorocentrum cordatum</name>
    <dbReference type="NCBI Taxonomy" id="2364126"/>
    <lineage>
        <taxon>Eukaryota</taxon>
        <taxon>Sar</taxon>
        <taxon>Alveolata</taxon>
        <taxon>Dinophyceae</taxon>
        <taxon>Prorocentrales</taxon>
        <taxon>Prorocentraceae</taxon>
        <taxon>Prorocentrum</taxon>
    </lineage>
</organism>
<protein>
    <submittedName>
        <fullName evidence="2">Uncharacterized protein</fullName>
    </submittedName>
</protein>
<dbReference type="EMBL" id="CAUYUJ010016726">
    <property type="protein sequence ID" value="CAK0868208.1"/>
    <property type="molecule type" value="Genomic_DNA"/>
</dbReference>
<feature type="compositionally biased region" description="Low complexity" evidence="1">
    <location>
        <begin position="252"/>
        <end position="268"/>
    </location>
</feature>
<feature type="region of interest" description="Disordered" evidence="1">
    <location>
        <begin position="193"/>
        <end position="268"/>
    </location>
</feature>
<sequence length="343" mass="34646">MAPPPRAGPPVYEELPQACEELPAPSGPPPGGLSRGRAVLWPTVGRCAPPALAACALAAGLSCLALPPWRAAAPQAGRAGYVSLAGALPPRFRIVSKGTCEDIGWRPISKRTLPDGSPIDVCEDAAAQLGLDGPERELSVSAAADGPEGCHVRTGGGARSLWMSTSPFTFHKGAGAPGPGGDTVQSVCMEQVGARATPGRASERHPLPEPLVQKFPGDTSDAASPDSMTTGAPDGSDPKATEAAASSTKPDAPSTKAVSSATATTTSTTTTLQDVTDASAGSSSSAAEEAVVTFPGVVRFTTAPPTTTTVTTAPGIDWGKHSIWELAMGRVDRGAKKGELKNG</sequence>
<reference evidence="2" key="1">
    <citation type="submission" date="2023-10" db="EMBL/GenBank/DDBJ databases">
        <authorList>
            <person name="Chen Y."/>
            <person name="Shah S."/>
            <person name="Dougan E. K."/>
            <person name="Thang M."/>
            <person name="Chan C."/>
        </authorList>
    </citation>
    <scope>NUCLEOTIDE SEQUENCE [LARGE SCALE GENOMIC DNA]</scope>
</reference>
<evidence type="ECO:0000256" key="1">
    <source>
        <dbReference type="SAM" id="MobiDB-lite"/>
    </source>
</evidence>
<evidence type="ECO:0000313" key="3">
    <source>
        <dbReference type="Proteomes" id="UP001189429"/>
    </source>
</evidence>